<reference evidence="1 2" key="1">
    <citation type="submission" date="2018-04" db="EMBL/GenBank/DDBJ databases">
        <title>Genomic Encyclopedia of Type Strains, Phase IV (KMG-IV): sequencing the most valuable type-strain genomes for metagenomic binning, comparative biology and taxonomic classification.</title>
        <authorList>
            <person name="Goeker M."/>
        </authorList>
    </citation>
    <scope>NUCLEOTIDE SEQUENCE [LARGE SCALE GENOMIC DNA]</scope>
    <source>
        <strain evidence="1 2">DSM 26588</strain>
    </source>
</reference>
<evidence type="ECO:0000313" key="1">
    <source>
        <dbReference type="EMBL" id="PVY48693.1"/>
    </source>
</evidence>
<dbReference type="Proteomes" id="UP000245778">
    <property type="component" value="Unassembled WGS sequence"/>
</dbReference>
<organism evidence="1 2">
    <name type="scientific">Intestinimonas butyriciproducens</name>
    <dbReference type="NCBI Taxonomy" id="1297617"/>
    <lineage>
        <taxon>Bacteria</taxon>
        <taxon>Bacillati</taxon>
        <taxon>Bacillota</taxon>
        <taxon>Clostridia</taxon>
        <taxon>Eubacteriales</taxon>
        <taxon>Intestinimonas</taxon>
    </lineage>
</organism>
<dbReference type="Gene3D" id="3.40.50.1950">
    <property type="entry name" value="Flavin prenyltransferase-like"/>
    <property type="match status" value="1"/>
</dbReference>
<dbReference type="AlphaFoldDB" id="A0A2U1BJ94"/>
<dbReference type="EMBL" id="QEKK01000006">
    <property type="protein sequence ID" value="PVY48693.1"/>
    <property type="molecule type" value="Genomic_DNA"/>
</dbReference>
<dbReference type="InterPro" id="IPR036551">
    <property type="entry name" value="Flavin_trans-like"/>
</dbReference>
<comment type="caution">
    <text evidence="1">The sequence shown here is derived from an EMBL/GenBank/DDBJ whole genome shotgun (WGS) entry which is preliminary data.</text>
</comment>
<accession>A0A2U1BJ94</accession>
<dbReference type="OrthoDB" id="2066004at2"/>
<evidence type="ECO:0000313" key="2">
    <source>
        <dbReference type="Proteomes" id="UP000245778"/>
    </source>
</evidence>
<dbReference type="GeneID" id="93228502"/>
<dbReference type="RefSeq" id="WP_075704323.1">
    <property type="nucleotide sequence ID" value="NZ_CP011524.1"/>
</dbReference>
<sequence>MDHNAIVDEILRRVAEKISEAEGGSADCGECSDCGDKPGLLILTQDHGTACHAMLESEALKAHYSTDCALMHHYEVDLNNFEAVILFNLTCDALCKLASGTCDSAYTRLASQAILSGKKVYIPTEEVELYQYKETAPAAYYHMMQQKLDLLVASGVVVCAQASLEQVILGAAEPAPVPAAAPAVPECACSAPMCAEQKELRIDKRVLTEKDLIEANMAGVTCIRISEKCIITALAKDAAKDRGMSIVKDEA</sequence>
<name>A0A2U1BJ94_9FIRM</name>
<dbReference type="GO" id="GO:0003824">
    <property type="term" value="F:catalytic activity"/>
    <property type="evidence" value="ECO:0007669"/>
    <property type="project" value="InterPro"/>
</dbReference>
<protein>
    <submittedName>
        <fullName evidence="1">Ethanolamine utilization protein</fullName>
    </submittedName>
</protein>
<proteinExistence type="predicted"/>
<gene>
    <name evidence="1" type="ORF">C7373_106201</name>
</gene>